<sequence>MSSIKLCFFAALSESLGVRDENYPLDSTISLDALKKALTQRGQHWQALADPSILCAINQEMAAGNPDINPNDEVAFFPPVTGG</sequence>
<dbReference type="Gene3D" id="3.10.20.30">
    <property type="match status" value="1"/>
</dbReference>
<dbReference type="InterPro" id="IPR016155">
    <property type="entry name" value="Mopterin_synth/thiamin_S_b"/>
</dbReference>
<dbReference type="EMBL" id="AP023086">
    <property type="protein sequence ID" value="BCD98378.1"/>
    <property type="molecule type" value="Genomic_DNA"/>
</dbReference>
<keyword evidence="5" id="KW-1185">Reference proteome</keyword>
<dbReference type="GO" id="GO:0000166">
    <property type="term" value="F:nucleotide binding"/>
    <property type="evidence" value="ECO:0007669"/>
    <property type="project" value="UniProtKB-KW"/>
</dbReference>
<evidence type="ECO:0000256" key="3">
    <source>
        <dbReference type="ARBA" id="ARBA00024247"/>
    </source>
</evidence>
<dbReference type="KEGG" id="marq:MARGE09_P2579"/>
<accession>A0AAN1WIR0</accession>
<organism evidence="4 5">
    <name type="scientific">Marinagarivorans cellulosilyticus</name>
    <dbReference type="NCBI Taxonomy" id="2721545"/>
    <lineage>
        <taxon>Bacteria</taxon>
        <taxon>Pseudomonadati</taxon>
        <taxon>Pseudomonadota</taxon>
        <taxon>Gammaproteobacteria</taxon>
        <taxon>Cellvibrionales</taxon>
        <taxon>Cellvibrionaceae</taxon>
        <taxon>Marinagarivorans</taxon>
    </lineage>
</organism>
<gene>
    <name evidence="4" type="ORF">MARGE09_P2579</name>
</gene>
<dbReference type="GO" id="GO:0006777">
    <property type="term" value="P:Mo-molybdopterin cofactor biosynthetic process"/>
    <property type="evidence" value="ECO:0007669"/>
    <property type="project" value="InterPro"/>
</dbReference>
<proteinExistence type="inferred from homology"/>
<dbReference type="CDD" id="cd00754">
    <property type="entry name" value="Ubl_MoaD"/>
    <property type="match status" value="1"/>
</dbReference>
<name>A0AAN1WIR0_9GAMM</name>
<dbReference type="InterPro" id="IPR012675">
    <property type="entry name" value="Beta-grasp_dom_sf"/>
</dbReference>
<dbReference type="PANTHER" id="PTHR33359:SF1">
    <property type="entry name" value="MOLYBDOPTERIN SYNTHASE SULFUR CARRIER SUBUNIT"/>
    <property type="match status" value="1"/>
</dbReference>
<comment type="similarity">
    <text evidence="2">Belongs to the MoaD family.</text>
</comment>
<dbReference type="SUPFAM" id="SSF54285">
    <property type="entry name" value="MoaD/ThiS"/>
    <property type="match status" value="1"/>
</dbReference>
<evidence type="ECO:0000256" key="1">
    <source>
        <dbReference type="ARBA" id="ARBA00022741"/>
    </source>
</evidence>
<dbReference type="InterPro" id="IPR044672">
    <property type="entry name" value="MOCS2A"/>
</dbReference>
<dbReference type="Pfam" id="PF02597">
    <property type="entry name" value="ThiS"/>
    <property type="match status" value="1"/>
</dbReference>
<evidence type="ECO:0000313" key="5">
    <source>
        <dbReference type="Proteomes" id="UP001320119"/>
    </source>
</evidence>
<dbReference type="PANTHER" id="PTHR33359">
    <property type="entry name" value="MOLYBDOPTERIN SYNTHASE SULFUR CARRIER SUBUNIT"/>
    <property type="match status" value="1"/>
</dbReference>
<dbReference type="RefSeq" id="WP_236982668.1">
    <property type="nucleotide sequence ID" value="NZ_AP023086.1"/>
</dbReference>
<protein>
    <recommendedName>
        <fullName evidence="3">Molybdopterin synthase sulfur carrier subunit</fullName>
    </recommendedName>
</protein>
<evidence type="ECO:0000313" key="4">
    <source>
        <dbReference type="EMBL" id="BCD98378.1"/>
    </source>
</evidence>
<dbReference type="GO" id="GO:1990133">
    <property type="term" value="C:molybdopterin adenylyltransferase complex"/>
    <property type="evidence" value="ECO:0007669"/>
    <property type="project" value="TreeGrafter"/>
</dbReference>
<keyword evidence="1" id="KW-0547">Nucleotide-binding</keyword>
<dbReference type="AlphaFoldDB" id="A0AAN1WIR0"/>
<dbReference type="Proteomes" id="UP001320119">
    <property type="component" value="Chromosome"/>
</dbReference>
<dbReference type="InterPro" id="IPR003749">
    <property type="entry name" value="ThiS/MoaD-like"/>
</dbReference>
<evidence type="ECO:0000256" key="2">
    <source>
        <dbReference type="ARBA" id="ARBA00024200"/>
    </source>
</evidence>
<reference evidence="4 5" key="1">
    <citation type="journal article" date="2022" name="IScience">
        <title>An ultrasensitive nanofiber-based assay for enzymatic hydrolysis and deep-sea microbial degradation of cellulose.</title>
        <authorList>
            <person name="Tsudome M."/>
            <person name="Tachioka M."/>
            <person name="Miyazaki M."/>
            <person name="Uchimura K."/>
            <person name="Tsuda M."/>
            <person name="Takaki Y."/>
            <person name="Deguchi S."/>
        </authorList>
    </citation>
    <scope>NUCLEOTIDE SEQUENCE [LARGE SCALE GENOMIC DNA]</scope>
    <source>
        <strain evidence="4 5">GE09</strain>
    </source>
</reference>